<dbReference type="SMART" id="SM00345">
    <property type="entry name" value="HTH_GNTR"/>
    <property type="match status" value="1"/>
</dbReference>
<dbReference type="GO" id="GO:0003700">
    <property type="term" value="F:DNA-binding transcription factor activity"/>
    <property type="evidence" value="ECO:0007669"/>
    <property type="project" value="InterPro"/>
</dbReference>
<evidence type="ECO:0000259" key="6">
    <source>
        <dbReference type="PROSITE" id="PS50949"/>
    </source>
</evidence>
<dbReference type="EMBL" id="CP061038">
    <property type="protein sequence ID" value="QNQ09878.1"/>
    <property type="molecule type" value="Genomic_DNA"/>
</dbReference>
<reference evidence="7 8" key="1">
    <citation type="submission" date="2020-09" db="EMBL/GenBank/DDBJ databases">
        <title>Sphingomonas sp., a new species isolated from pork steak.</title>
        <authorList>
            <person name="Heidler von Heilborn D."/>
        </authorList>
    </citation>
    <scope>NUCLEOTIDE SEQUENCE [LARGE SCALE GENOMIC DNA]</scope>
    <source>
        <strain evidence="8">S8-3T</strain>
    </source>
</reference>
<dbReference type="GO" id="GO:0003677">
    <property type="term" value="F:DNA binding"/>
    <property type="evidence" value="ECO:0007669"/>
    <property type="project" value="UniProtKB-KW"/>
</dbReference>
<dbReference type="Pfam" id="PF00155">
    <property type="entry name" value="Aminotran_1_2"/>
    <property type="match status" value="1"/>
</dbReference>
<dbReference type="InterPro" id="IPR015424">
    <property type="entry name" value="PyrdxlP-dep_Trfase"/>
</dbReference>
<comment type="similarity">
    <text evidence="1">In the C-terminal section; belongs to the class-I pyridoxal-phosphate-dependent aminotransferase family.</text>
</comment>
<dbReference type="InterPro" id="IPR004839">
    <property type="entry name" value="Aminotransferase_I/II_large"/>
</dbReference>
<dbReference type="RefSeq" id="WP_187762187.1">
    <property type="nucleotide sequence ID" value="NZ_CP061038.1"/>
</dbReference>
<dbReference type="GO" id="GO:0008483">
    <property type="term" value="F:transaminase activity"/>
    <property type="evidence" value="ECO:0007669"/>
    <property type="project" value="UniProtKB-KW"/>
</dbReference>
<evidence type="ECO:0000313" key="8">
    <source>
        <dbReference type="Proteomes" id="UP000516148"/>
    </source>
</evidence>
<dbReference type="InterPro" id="IPR000524">
    <property type="entry name" value="Tscrpt_reg_HTH_GntR"/>
</dbReference>
<keyword evidence="3" id="KW-0805">Transcription regulation</keyword>
<name>A0A7H0LJM5_9SPHN</name>
<evidence type="ECO:0000256" key="5">
    <source>
        <dbReference type="ARBA" id="ARBA00023163"/>
    </source>
</evidence>
<feature type="domain" description="HTH gntR-type" evidence="6">
    <location>
        <begin position="17"/>
        <end position="85"/>
    </location>
</feature>
<keyword evidence="7" id="KW-0032">Aminotransferase</keyword>
<dbReference type="PANTHER" id="PTHR46577">
    <property type="entry name" value="HTH-TYPE TRANSCRIPTIONAL REGULATORY PROTEIN GABR"/>
    <property type="match status" value="1"/>
</dbReference>
<dbReference type="SUPFAM" id="SSF46785">
    <property type="entry name" value="Winged helix' DNA-binding domain"/>
    <property type="match status" value="1"/>
</dbReference>
<dbReference type="SUPFAM" id="SSF53383">
    <property type="entry name" value="PLP-dependent transferases"/>
    <property type="match status" value="1"/>
</dbReference>
<keyword evidence="2" id="KW-0663">Pyridoxal phosphate</keyword>
<evidence type="ECO:0000256" key="2">
    <source>
        <dbReference type="ARBA" id="ARBA00022898"/>
    </source>
</evidence>
<keyword evidence="4" id="KW-0238">DNA-binding</keyword>
<dbReference type="GO" id="GO:0030170">
    <property type="term" value="F:pyridoxal phosphate binding"/>
    <property type="evidence" value="ECO:0007669"/>
    <property type="project" value="InterPro"/>
</dbReference>
<keyword evidence="5" id="KW-0804">Transcription</keyword>
<dbReference type="InterPro" id="IPR036390">
    <property type="entry name" value="WH_DNA-bd_sf"/>
</dbReference>
<dbReference type="InterPro" id="IPR015421">
    <property type="entry name" value="PyrdxlP-dep_Trfase_major"/>
</dbReference>
<evidence type="ECO:0000313" key="7">
    <source>
        <dbReference type="EMBL" id="QNQ09878.1"/>
    </source>
</evidence>
<evidence type="ECO:0000256" key="1">
    <source>
        <dbReference type="ARBA" id="ARBA00005384"/>
    </source>
</evidence>
<dbReference type="CDD" id="cd07377">
    <property type="entry name" value="WHTH_GntR"/>
    <property type="match status" value="1"/>
</dbReference>
<proteinExistence type="inferred from homology"/>
<dbReference type="Proteomes" id="UP000516148">
    <property type="component" value="Chromosome"/>
</dbReference>
<evidence type="ECO:0000256" key="3">
    <source>
        <dbReference type="ARBA" id="ARBA00023015"/>
    </source>
</evidence>
<keyword evidence="7" id="KW-0808">Transferase</keyword>
<accession>A0A7H0LJM5</accession>
<dbReference type="AlphaFoldDB" id="A0A7H0LJM5"/>
<dbReference type="Pfam" id="PF00392">
    <property type="entry name" value="GntR"/>
    <property type="match status" value="1"/>
</dbReference>
<keyword evidence="8" id="KW-1185">Reference proteome</keyword>
<evidence type="ECO:0000256" key="4">
    <source>
        <dbReference type="ARBA" id="ARBA00023125"/>
    </source>
</evidence>
<dbReference type="InterPro" id="IPR036388">
    <property type="entry name" value="WH-like_DNA-bd_sf"/>
</dbReference>
<dbReference type="InterPro" id="IPR051446">
    <property type="entry name" value="HTH_trans_reg/aminotransferase"/>
</dbReference>
<dbReference type="Gene3D" id="3.40.640.10">
    <property type="entry name" value="Type I PLP-dependent aspartate aminotransferase-like (Major domain)"/>
    <property type="match status" value="1"/>
</dbReference>
<sequence length="472" mass="51045">MAAREPALFTIDRRRDGTLQSRIHSDIRQAIVSGRLAPGARLPSIRTLASELGVARGTVDAVYARLIGEGFIIARGSRGTIVSPVLVTRPRAVPATPPTVSTSRDFPTRFHIGLPALDLFPYAHWARLVSQTARRLSSRMPHHPLPAGLPALREAIAGYLAVARGFACDPAQIFITPGYQGALDLATRLTLREGNKVWFEDPGYSFAREALAAKSARVIPVPVDARGLRVEEGIRLAPDARLAVVTPSHQSPLNITLAPERRRMLLDWAGQADSWIVEDDYDSEFHYLGFRPVALKSLDAGDRVFFAGSFSKTLLPSLRLGFLVVPEAFTRAAVEAATLMHRGEAEFMQTVLAGFIADGHFSRHLRRMRAKYDLRRRALGAALKSAFGDAVTIRNQQGGLHLIAELSGHGPDIDLVSLARAKGLWVSALSAQSIAHRTGDALMLGFANIAETSAEAGIAALKRAIASAAYVA</sequence>
<dbReference type="PANTHER" id="PTHR46577:SF1">
    <property type="entry name" value="HTH-TYPE TRANSCRIPTIONAL REGULATORY PROTEIN GABR"/>
    <property type="match status" value="1"/>
</dbReference>
<dbReference type="CDD" id="cd00609">
    <property type="entry name" value="AAT_like"/>
    <property type="match status" value="1"/>
</dbReference>
<gene>
    <name evidence="7" type="ORF">H3Z74_01050</name>
</gene>
<protein>
    <submittedName>
        <fullName evidence="7">PLP-dependent aminotransferase family protein</fullName>
    </submittedName>
</protein>
<organism evidence="7 8">
    <name type="scientific">Sphingomonas alpina</name>
    <dbReference type="NCBI Taxonomy" id="653931"/>
    <lineage>
        <taxon>Bacteria</taxon>
        <taxon>Pseudomonadati</taxon>
        <taxon>Pseudomonadota</taxon>
        <taxon>Alphaproteobacteria</taxon>
        <taxon>Sphingomonadales</taxon>
        <taxon>Sphingomonadaceae</taxon>
        <taxon>Sphingomonas</taxon>
    </lineage>
</organism>
<dbReference type="Gene3D" id="1.10.10.10">
    <property type="entry name" value="Winged helix-like DNA-binding domain superfamily/Winged helix DNA-binding domain"/>
    <property type="match status" value="1"/>
</dbReference>
<dbReference type="KEGG" id="spap:H3Z74_01050"/>
<dbReference type="PROSITE" id="PS50949">
    <property type="entry name" value="HTH_GNTR"/>
    <property type="match status" value="1"/>
</dbReference>